<gene>
    <name evidence="2" type="ORF">E5988_16530</name>
</gene>
<evidence type="ECO:0008006" key="4">
    <source>
        <dbReference type="Google" id="ProtNLM"/>
    </source>
</evidence>
<name>A0ABY2QFY6_9SPHN</name>
<accession>A0ABY2QFY6</accession>
<sequence length="417" mass="45830">MTLLEKGLGSCLSNAAHIIPSLSAPCPWCRIEKELGRPLFPASPSHPQTTQPVRTDLQHEVVRVVRFAREYAGENVQPMWRRSDVKPSKDATKQLRENATSSTAPATATRLHFLLNGHASAQPFVDRHAATRTTAVRELDRWRTDLGIWEINARAEKLRQRLRTLDRLKANRPVLLAQAKDRVIAAAAVRTMHNLPLDTASVPGIGAGLRAHLVRYGIATAADVTRESLATVPGLGDARIAALLLWHDRIMVEAQRSVARDISSLEGGIALETASLDRHIAHVEDGLRADCADLEHRVSKVRKRVWLVDRTVEEALRAQDQAVMDLELLGIDPNAHAALARASTLPSPPALAPAKPKKTKKKSGKIKRQPMTCPACGAPMVKRWANTAQAINKLFFGCSTYPRCTGSRPVTRKRAKP</sequence>
<reference evidence="2 3" key="1">
    <citation type="submission" date="2019-04" db="EMBL/GenBank/DDBJ databases">
        <title>Microbes associate with the intestines of laboratory mice.</title>
        <authorList>
            <person name="Navarre W."/>
            <person name="Wong E."/>
            <person name="Huang K.C."/>
            <person name="Tropini C."/>
            <person name="Ng K."/>
            <person name="Yu B."/>
        </authorList>
    </citation>
    <scope>NUCLEOTIDE SEQUENCE [LARGE SCALE GENOMIC DNA]</scope>
    <source>
        <strain evidence="2 3">NM83_B4-11</strain>
    </source>
</reference>
<dbReference type="Gene3D" id="3.30.65.10">
    <property type="entry name" value="Bacterial Topoisomerase I, domain 1"/>
    <property type="match status" value="1"/>
</dbReference>
<protein>
    <recommendedName>
        <fullName evidence="4">DNA topoisomerase type IA zn finger domain-containing protein</fullName>
    </recommendedName>
</protein>
<dbReference type="EMBL" id="SSTI01000030">
    <property type="protein sequence ID" value="THG36807.1"/>
    <property type="molecule type" value="Genomic_DNA"/>
</dbReference>
<proteinExistence type="predicted"/>
<evidence type="ECO:0000313" key="3">
    <source>
        <dbReference type="Proteomes" id="UP000308038"/>
    </source>
</evidence>
<comment type="caution">
    <text evidence="2">The sequence shown here is derived from an EMBL/GenBank/DDBJ whole genome shotgun (WGS) entry which is preliminary data.</text>
</comment>
<keyword evidence="3" id="KW-1185">Reference proteome</keyword>
<evidence type="ECO:0000313" key="2">
    <source>
        <dbReference type="EMBL" id="THG36807.1"/>
    </source>
</evidence>
<evidence type="ECO:0000256" key="1">
    <source>
        <dbReference type="SAM" id="MobiDB-lite"/>
    </source>
</evidence>
<dbReference type="SUPFAM" id="SSF57783">
    <property type="entry name" value="Zinc beta-ribbon"/>
    <property type="match status" value="1"/>
</dbReference>
<feature type="region of interest" description="Disordered" evidence="1">
    <location>
        <begin position="82"/>
        <end position="104"/>
    </location>
</feature>
<feature type="region of interest" description="Disordered" evidence="1">
    <location>
        <begin position="344"/>
        <end position="370"/>
    </location>
</feature>
<feature type="compositionally biased region" description="Basic residues" evidence="1">
    <location>
        <begin position="355"/>
        <end position="368"/>
    </location>
</feature>
<feature type="compositionally biased region" description="Basic and acidic residues" evidence="1">
    <location>
        <begin position="82"/>
        <end position="96"/>
    </location>
</feature>
<organism evidence="2 3">
    <name type="scientific">Sphingomonas olei</name>
    <dbReference type="NCBI Taxonomy" id="1886787"/>
    <lineage>
        <taxon>Bacteria</taxon>
        <taxon>Pseudomonadati</taxon>
        <taxon>Pseudomonadota</taxon>
        <taxon>Alphaproteobacteria</taxon>
        <taxon>Sphingomonadales</taxon>
        <taxon>Sphingomonadaceae</taxon>
        <taxon>Sphingomonas</taxon>
    </lineage>
</organism>
<dbReference type="Proteomes" id="UP000308038">
    <property type="component" value="Unassembled WGS sequence"/>
</dbReference>